<proteinExistence type="predicted"/>
<accession>A0A3M7Q855</accession>
<organism evidence="1 2">
    <name type="scientific">Brachionus plicatilis</name>
    <name type="common">Marine rotifer</name>
    <name type="synonym">Brachionus muelleri</name>
    <dbReference type="NCBI Taxonomy" id="10195"/>
    <lineage>
        <taxon>Eukaryota</taxon>
        <taxon>Metazoa</taxon>
        <taxon>Spiralia</taxon>
        <taxon>Gnathifera</taxon>
        <taxon>Rotifera</taxon>
        <taxon>Eurotatoria</taxon>
        <taxon>Monogononta</taxon>
        <taxon>Pseudotrocha</taxon>
        <taxon>Ploima</taxon>
        <taxon>Brachionidae</taxon>
        <taxon>Brachionus</taxon>
    </lineage>
</organism>
<dbReference type="Proteomes" id="UP000276133">
    <property type="component" value="Unassembled WGS sequence"/>
</dbReference>
<protein>
    <submittedName>
        <fullName evidence="1">Uncharacterized protein</fullName>
    </submittedName>
</protein>
<name>A0A3M7Q855_BRAPC</name>
<comment type="caution">
    <text evidence="1">The sequence shown here is derived from an EMBL/GenBank/DDBJ whole genome shotgun (WGS) entry which is preliminary data.</text>
</comment>
<reference evidence="1 2" key="1">
    <citation type="journal article" date="2018" name="Sci. Rep.">
        <title>Genomic signatures of local adaptation to the degree of environmental predictability in rotifers.</title>
        <authorList>
            <person name="Franch-Gras L."/>
            <person name="Hahn C."/>
            <person name="Garcia-Roger E.M."/>
            <person name="Carmona M.J."/>
            <person name="Serra M."/>
            <person name="Gomez A."/>
        </authorList>
    </citation>
    <scope>NUCLEOTIDE SEQUENCE [LARGE SCALE GENOMIC DNA]</scope>
    <source>
        <strain evidence="1">HYR1</strain>
    </source>
</reference>
<gene>
    <name evidence="1" type="ORF">BpHYR1_001139</name>
</gene>
<keyword evidence="2" id="KW-1185">Reference proteome</keyword>
<sequence>MSNNEQKEKAGSRCVYDETEHKEKEEQIKIAYRKNELKLAACCSLYLQQLEIKTGCECNNIQ</sequence>
<dbReference type="AlphaFoldDB" id="A0A3M7Q855"/>
<dbReference type="EMBL" id="REGN01007072">
    <property type="protein sequence ID" value="RNA07364.1"/>
    <property type="molecule type" value="Genomic_DNA"/>
</dbReference>
<evidence type="ECO:0000313" key="1">
    <source>
        <dbReference type="EMBL" id="RNA07364.1"/>
    </source>
</evidence>
<evidence type="ECO:0000313" key="2">
    <source>
        <dbReference type="Proteomes" id="UP000276133"/>
    </source>
</evidence>